<evidence type="ECO:0000313" key="3">
    <source>
        <dbReference type="EMBL" id="KAJ2782320.1"/>
    </source>
</evidence>
<dbReference type="Proteomes" id="UP001140217">
    <property type="component" value="Unassembled WGS sequence"/>
</dbReference>
<dbReference type="PANTHER" id="PTHR46370:SF1">
    <property type="entry name" value="GPALPP MOTIFS-CONTAINING PROTEIN 1"/>
    <property type="match status" value="1"/>
</dbReference>
<gene>
    <name evidence="3" type="ORF">H4R18_002349</name>
</gene>
<accession>A0A9W8LK59</accession>
<name>A0A9W8LK59_9FUNG</name>
<dbReference type="InterPro" id="IPR022226">
    <property type="entry name" value="DUF3752"/>
</dbReference>
<evidence type="ECO:0000259" key="2">
    <source>
        <dbReference type="Pfam" id="PF12572"/>
    </source>
</evidence>
<proteinExistence type="predicted"/>
<reference evidence="3" key="1">
    <citation type="submission" date="2022-07" db="EMBL/GenBank/DDBJ databases">
        <title>Phylogenomic reconstructions and comparative analyses of Kickxellomycotina fungi.</title>
        <authorList>
            <person name="Reynolds N.K."/>
            <person name="Stajich J.E."/>
            <person name="Barry K."/>
            <person name="Grigoriev I.V."/>
            <person name="Crous P."/>
            <person name="Smith M.E."/>
        </authorList>
    </citation>
    <scope>NUCLEOTIDE SEQUENCE</scope>
    <source>
        <strain evidence="3">NBRC 105414</strain>
    </source>
</reference>
<evidence type="ECO:0000313" key="4">
    <source>
        <dbReference type="Proteomes" id="UP001140217"/>
    </source>
</evidence>
<feature type="region of interest" description="Disordered" evidence="1">
    <location>
        <begin position="26"/>
        <end position="239"/>
    </location>
</feature>
<feature type="compositionally biased region" description="Basic residues" evidence="1">
    <location>
        <begin position="192"/>
        <end position="201"/>
    </location>
</feature>
<evidence type="ECO:0000256" key="1">
    <source>
        <dbReference type="SAM" id="MobiDB-lite"/>
    </source>
</evidence>
<feature type="compositionally biased region" description="Polar residues" evidence="1">
    <location>
        <begin position="73"/>
        <end position="82"/>
    </location>
</feature>
<dbReference type="EMBL" id="JANBUL010000076">
    <property type="protein sequence ID" value="KAJ2782320.1"/>
    <property type="molecule type" value="Genomic_DNA"/>
</dbReference>
<protein>
    <recommendedName>
        <fullName evidence="2">DUF3752 domain-containing protein</fullName>
    </recommendedName>
</protein>
<keyword evidence="4" id="KW-1185">Reference proteome</keyword>
<sequence>MAGGGIGPQIPPEVAARLGIRVQGGSDAIIGPTMPPAADNKEKEDSNSSSSSSSSSDEDEAVIGPAAGLAGCSQAQARQQTMGRIEAQMARGDEEETAAAAGSGRGEWMLVPPSSSNSRKGDALFDESWTQTPEQKQRRQAAAERSKEEQAETPAMRRSREEDEDKARWVDEFNRAHRPKSLMQMHQESVARSHHRKKSRAARGPADEWRQRRRAQNAALDTLGALGDKYAPGKSGSYL</sequence>
<organism evidence="3 4">
    <name type="scientific">Coemansia javaensis</name>
    <dbReference type="NCBI Taxonomy" id="2761396"/>
    <lineage>
        <taxon>Eukaryota</taxon>
        <taxon>Fungi</taxon>
        <taxon>Fungi incertae sedis</taxon>
        <taxon>Zoopagomycota</taxon>
        <taxon>Kickxellomycotina</taxon>
        <taxon>Kickxellomycetes</taxon>
        <taxon>Kickxellales</taxon>
        <taxon>Kickxellaceae</taxon>
        <taxon>Coemansia</taxon>
    </lineage>
</organism>
<dbReference type="OrthoDB" id="73491at2759"/>
<feature type="compositionally biased region" description="Basic and acidic residues" evidence="1">
    <location>
        <begin position="158"/>
        <end position="175"/>
    </location>
</feature>
<dbReference type="PANTHER" id="PTHR46370">
    <property type="entry name" value="GPALPP MOTIFS-CONTAINING PROTEIN 1"/>
    <property type="match status" value="1"/>
</dbReference>
<comment type="caution">
    <text evidence="3">The sequence shown here is derived from an EMBL/GenBank/DDBJ whole genome shotgun (WGS) entry which is preliminary data.</text>
</comment>
<feature type="compositionally biased region" description="Basic and acidic residues" evidence="1">
    <location>
        <begin position="135"/>
        <end position="150"/>
    </location>
</feature>
<dbReference type="InterPro" id="IPR046331">
    <property type="entry name" value="GPAM1-like"/>
</dbReference>
<dbReference type="AlphaFoldDB" id="A0A9W8LK59"/>
<dbReference type="Pfam" id="PF12572">
    <property type="entry name" value="DUF3752"/>
    <property type="match status" value="1"/>
</dbReference>
<feature type="domain" description="DUF3752" evidence="2">
    <location>
        <begin position="123"/>
        <end position="198"/>
    </location>
</feature>